<protein>
    <submittedName>
        <fullName evidence="6">Parasitic phase-specific protein psp-1 protein</fullName>
    </submittedName>
</protein>
<feature type="transmembrane region" description="Helical" evidence="5">
    <location>
        <begin position="69"/>
        <end position="87"/>
    </location>
</feature>
<keyword evidence="2 5" id="KW-0812">Transmembrane</keyword>
<dbReference type="AlphaFoldDB" id="A0AAD5WXR5"/>
<dbReference type="GO" id="GO:0005886">
    <property type="term" value="C:plasma membrane"/>
    <property type="evidence" value="ECO:0007669"/>
    <property type="project" value="TreeGrafter"/>
</dbReference>
<comment type="caution">
    <text evidence="6">The sequence shown here is derived from an EMBL/GenBank/DDBJ whole genome shotgun (WGS) entry which is preliminary data.</text>
</comment>
<name>A0AAD5WXR5_9PEZI</name>
<feature type="transmembrane region" description="Helical" evidence="5">
    <location>
        <begin position="43"/>
        <end position="62"/>
    </location>
</feature>
<accession>A0AAD5WXR5</accession>
<feature type="transmembrane region" description="Helical" evidence="5">
    <location>
        <begin position="142"/>
        <end position="159"/>
    </location>
</feature>
<feature type="transmembrane region" description="Helical" evidence="5">
    <location>
        <begin position="99"/>
        <end position="122"/>
    </location>
</feature>
<gene>
    <name evidence="6" type="ORF">MKZ38_010770</name>
</gene>
<feature type="transmembrane region" description="Helical" evidence="5">
    <location>
        <begin position="179"/>
        <end position="202"/>
    </location>
</feature>
<dbReference type="Pfam" id="PF04479">
    <property type="entry name" value="RTA1"/>
    <property type="match status" value="1"/>
</dbReference>
<evidence type="ECO:0000256" key="1">
    <source>
        <dbReference type="ARBA" id="ARBA00004141"/>
    </source>
</evidence>
<reference evidence="6" key="1">
    <citation type="submission" date="2022-07" db="EMBL/GenBank/DDBJ databases">
        <title>Draft genome sequence of Zalerion maritima ATCC 34329, a (micro)plastics degrading marine fungus.</title>
        <authorList>
            <person name="Paco A."/>
            <person name="Goncalves M.F.M."/>
            <person name="Rocha-Santos T.A.P."/>
            <person name="Alves A."/>
        </authorList>
    </citation>
    <scope>NUCLEOTIDE SEQUENCE</scope>
    <source>
        <strain evidence="6">ATCC 34329</strain>
    </source>
</reference>
<evidence type="ECO:0000313" key="7">
    <source>
        <dbReference type="Proteomes" id="UP001201980"/>
    </source>
</evidence>
<dbReference type="Proteomes" id="UP001201980">
    <property type="component" value="Unassembled WGS sequence"/>
</dbReference>
<evidence type="ECO:0000256" key="3">
    <source>
        <dbReference type="ARBA" id="ARBA00022989"/>
    </source>
</evidence>
<comment type="subcellular location">
    <subcellularLocation>
        <location evidence="1">Membrane</location>
        <topology evidence="1">Multi-pass membrane protein</topology>
    </subcellularLocation>
</comment>
<sequence length="309" mass="33939">MDGYTGPRDIYGNPVEIFGPSANCTLDICPIEYSVYEYQPTLSANYAFIAIFGVALLVHAYLGFRWKSWWYMGCMVVGCAVEMAGYGGRIMLHDNPFNFGAFLTQIVCITTAPVFYCAGIYVTIAKAVVYFDQSISRIHPKLYYWIFIVCDVVSLTLQGSGGALSSVSDGSSSIGVDLALAGLGFQVATLFFFCVLFCDYLFRYSRQTRAEGKTIGGRVKVFFSFLSLAIALILARCAFRVKELEDGYEGELIHDETLFIALEGVLVVLAVFALCLGHPGVVFGRPESESGVAKSEYESGYSGRLESQH</sequence>
<keyword evidence="3 5" id="KW-1133">Transmembrane helix</keyword>
<proteinExistence type="predicted"/>
<evidence type="ECO:0000256" key="2">
    <source>
        <dbReference type="ARBA" id="ARBA00022692"/>
    </source>
</evidence>
<dbReference type="GO" id="GO:0000324">
    <property type="term" value="C:fungal-type vacuole"/>
    <property type="evidence" value="ECO:0007669"/>
    <property type="project" value="TreeGrafter"/>
</dbReference>
<evidence type="ECO:0000313" key="6">
    <source>
        <dbReference type="EMBL" id="KAJ2906779.1"/>
    </source>
</evidence>
<dbReference type="EMBL" id="JAKWBI020000009">
    <property type="protein sequence ID" value="KAJ2906779.1"/>
    <property type="molecule type" value="Genomic_DNA"/>
</dbReference>
<dbReference type="PANTHER" id="PTHR31465">
    <property type="entry name" value="PROTEIN RTA1-RELATED"/>
    <property type="match status" value="1"/>
</dbReference>
<keyword evidence="4 5" id="KW-0472">Membrane</keyword>
<evidence type="ECO:0000256" key="4">
    <source>
        <dbReference type="ARBA" id="ARBA00023136"/>
    </source>
</evidence>
<dbReference type="PANTHER" id="PTHR31465:SF9">
    <property type="entry name" value="SPHINGOID LONG-CHAIN BASE TRANSPORTER RSB1"/>
    <property type="match status" value="1"/>
</dbReference>
<organism evidence="6 7">
    <name type="scientific">Zalerion maritima</name>
    <dbReference type="NCBI Taxonomy" id="339359"/>
    <lineage>
        <taxon>Eukaryota</taxon>
        <taxon>Fungi</taxon>
        <taxon>Dikarya</taxon>
        <taxon>Ascomycota</taxon>
        <taxon>Pezizomycotina</taxon>
        <taxon>Sordariomycetes</taxon>
        <taxon>Lulworthiomycetidae</taxon>
        <taxon>Lulworthiales</taxon>
        <taxon>Lulworthiaceae</taxon>
        <taxon>Zalerion</taxon>
    </lineage>
</organism>
<evidence type="ECO:0000256" key="5">
    <source>
        <dbReference type="SAM" id="Phobius"/>
    </source>
</evidence>
<keyword evidence="7" id="KW-1185">Reference proteome</keyword>
<dbReference type="InterPro" id="IPR007568">
    <property type="entry name" value="RTA1"/>
</dbReference>
<feature type="transmembrane region" description="Helical" evidence="5">
    <location>
        <begin position="257"/>
        <end position="276"/>
    </location>
</feature>
<feature type="transmembrane region" description="Helical" evidence="5">
    <location>
        <begin position="222"/>
        <end position="241"/>
    </location>
</feature>